<gene>
    <name evidence="2" type="ORF">ABS361_06960</name>
</gene>
<protein>
    <submittedName>
        <fullName evidence="2">RES family NAD+ phosphorylase</fullName>
    </submittedName>
</protein>
<sequence length="258" mass="28682">MSSLIWTRAALSSELRRIDGLCWRLVEAQHRVSTLKLTDTIAEQVLLEELIEATKPVVPPECRYLDFLLATPFRYGAPYPVGSRFRRAGRTLGVYYAAEAPRTAVAEMAFYRLLFFAESPETPWPSDAGEYTAFSAALATDRLLDLTAEPLCSDEVLWTDPTDYSACQALADEARGADVDVIRYRSVRDPGGGANLAILVCRAFARPAPIERQTWRMRLSASGVQALCEFPKQAIEFPRDAFAADPRIAALGWDRGRS</sequence>
<dbReference type="RefSeq" id="WP_407051068.1">
    <property type="nucleotide sequence ID" value="NZ_CP158568.1"/>
</dbReference>
<dbReference type="AlphaFoldDB" id="A0AAU7XDY3"/>
<organism evidence="2">
    <name type="scientific">Methyloraptor flagellatus</name>
    <dbReference type="NCBI Taxonomy" id="3162530"/>
    <lineage>
        <taxon>Bacteria</taxon>
        <taxon>Pseudomonadati</taxon>
        <taxon>Pseudomonadota</taxon>
        <taxon>Alphaproteobacteria</taxon>
        <taxon>Hyphomicrobiales</taxon>
        <taxon>Ancalomicrobiaceae</taxon>
        <taxon>Methyloraptor</taxon>
    </lineage>
</organism>
<dbReference type="KEGG" id="mflg:ABS361_06960"/>
<proteinExistence type="predicted"/>
<evidence type="ECO:0000259" key="1">
    <source>
        <dbReference type="SMART" id="SM00953"/>
    </source>
</evidence>
<feature type="domain" description="RES" evidence="1">
    <location>
        <begin position="72"/>
        <end position="210"/>
    </location>
</feature>
<evidence type="ECO:0000313" key="2">
    <source>
        <dbReference type="EMBL" id="XBY45971.1"/>
    </source>
</evidence>
<dbReference type="Pfam" id="PF08808">
    <property type="entry name" value="RES"/>
    <property type="match status" value="1"/>
</dbReference>
<dbReference type="InterPro" id="IPR014914">
    <property type="entry name" value="RES_dom"/>
</dbReference>
<dbReference type="EMBL" id="CP158568">
    <property type="protein sequence ID" value="XBY45971.1"/>
    <property type="molecule type" value="Genomic_DNA"/>
</dbReference>
<dbReference type="SMART" id="SM00953">
    <property type="entry name" value="RES"/>
    <property type="match status" value="1"/>
</dbReference>
<reference evidence="2" key="1">
    <citation type="submission" date="2024-06" db="EMBL/GenBank/DDBJ databases">
        <title>Methylostella associata gen. nov., sp. nov., a novel Ancalomicrobiaceae-affiliated facultatively methylotrophic bacteria that feed on methanotrophs of the genus Methylococcus.</title>
        <authorList>
            <person name="Saltykova V."/>
            <person name="Danilova O.V."/>
            <person name="Oshkin I.Y."/>
            <person name="Belova S.E."/>
            <person name="Pimenov N.V."/>
            <person name="Dedysh S.N."/>
        </authorList>
    </citation>
    <scope>NUCLEOTIDE SEQUENCE</scope>
    <source>
        <strain evidence="2">S20</strain>
    </source>
</reference>
<name>A0AAU7XDY3_9HYPH</name>
<accession>A0AAU7XDY3</accession>